<dbReference type="RefSeq" id="WP_309944922.1">
    <property type="nucleotide sequence ID" value="NZ_JAVDQY010000001.1"/>
</dbReference>
<dbReference type="Gene3D" id="3.40.50.1820">
    <property type="entry name" value="alpha/beta hydrolase"/>
    <property type="match status" value="1"/>
</dbReference>
<dbReference type="InterPro" id="IPR013094">
    <property type="entry name" value="AB_hydrolase_3"/>
</dbReference>
<dbReference type="GO" id="GO:0016787">
    <property type="term" value="F:hydrolase activity"/>
    <property type="evidence" value="ECO:0007669"/>
    <property type="project" value="UniProtKB-KW"/>
</dbReference>
<dbReference type="InterPro" id="IPR050466">
    <property type="entry name" value="Carboxylest/Gibb_receptor"/>
</dbReference>
<organism evidence="2 3">
    <name type="scientific">Chryseobacterium rhizosphaerae</name>
    <dbReference type="NCBI Taxonomy" id="395937"/>
    <lineage>
        <taxon>Bacteria</taxon>
        <taxon>Pseudomonadati</taxon>
        <taxon>Bacteroidota</taxon>
        <taxon>Flavobacteriia</taxon>
        <taxon>Flavobacteriales</taxon>
        <taxon>Weeksellaceae</taxon>
        <taxon>Chryseobacterium group</taxon>
        <taxon>Chryseobacterium</taxon>
    </lineage>
</organism>
<feature type="domain" description="Alpha/beta hydrolase fold-3" evidence="1">
    <location>
        <begin position="87"/>
        <end position="291"/>
    </location>
</feature>
<evidence type="ECO:0000313" key="3">
    <source>
        <dbReference type="Proteomes" id="UP001184861"/>
    </source>
</evidence>
<dbReference type="Proteomes" id="UP001184861">
    <property type="component" value="Unassembled WGS sequence"/>
</dbReference>
<gene>
    <name evidence="2" type="ORF">J2787_000880</name>
</gene>
<accession>A0AAE3Y7T5</accession>
<reference evidence="2" key="1">
    <citation type="submission" date="2023-07" db="EMBL/GenBank/DDBJ databases">
        <title>Sorghum-associated microbial communities from plants grown in Nebraska, USA.</title>
        <authorList>
            <person name="Schachtman D."/>
        </authorList>
    </citation>
    <scope>NUCLEOTIDE SEQUENCE</scope>
    <source>
        <strain evidence="2">DS2360</strain>
    </source>
</reference>
<dbReference type="EMBL" id="JAVDQY010000001">
    <property type="protein sequence ID" value="MDR6525510.1"/>
    <property type="molecule type" value="Genomic_DNA"/>
</dbReference>
<dbReference type="Pfam" id="PF07859">
    <property type="entry name" value="Abhydrolase_3"/>
    <property type="match status" value="1"/>
</dbReference>
<protein>
    <submittedName>
        <fullName evidence="2">Acetyl esterase</fullName>
        <ecNumber evidence="2">3.1.1.-</ecNumber>
    </submittedName>
</protein>
<proteinExistence type="predicted"/>
<dbReference type="PANTHER" id="PTHR23024">
    <property type="entry name" value="ARYLACETAMIDE DEACETYLASE"/>
    <property type="match status" value="1"/>
</dbReference>
<comment type="caution">
    <text evidence="2">The sequence shown here is derived from an EMBL/GenBank/DDBJ whole genome shotgun (WGS) entry which is preliminary data.</text>
</comment>
<keyword evidence="2" id="KW-0378">Hydrolase</keyword>
<dbReference type="PANTHER" id="PTHR23024:SF24">
    <property type="entry name" value="ALPHA_BETA HYDROLASE FOLD-3 DOMAIN-CONTAINING PROTEIN"/>
    <property type="match status" value="1"/>
</dbReference>
<dbReference type="EC" id="3.1.1.-" evidence="2"/>
<dbReference type="SUPFAM" id="SSF53474">
    <property type="entry name" value="alpha/beta-Hydrolases"/>
    <property type="match status" value="1"/>
</dbReference>
<evidence type="ECO:0000313" key="2">
    <source>
        <dbReference type="EMBL" id="MDR6525510.1"/>
    </source>
</evidence>
<dbReference type="AlphaFoldDB" id="A0AAE3Y7T5"/>
<dbReference type="InterPro" id="IPR029058">
    <property type="entry name" value="AB_hydrolase_fold"/>
</dbReference>
<evidence type="ECO:0000259" key="1">
    <source>
        <dbReference type="Pfam" id="PF07859"/>
    </source>
</evidence>
<name>A0AAE3Y7T5_9FLAO</name>
<sequence>MLEKIDPDLWEAIVNDPYHKINYENLLIHNPAKIRKEEMNISLQTEPPLLPELLSVENIYIPSSDHSENIRLRVYKPKGKECLPVFLYFHGGAFIYGTPEQYDFLFFKLAIDSKAVIVSVDYRLAPEHPFPAGMKNGYDALLWLSDFANQIGGDKHFIMIGGSSAGATIAASITHLARDQGKIHIQHQYLLYPPMSTHLETPSMHELANAPMQTRKAAEWMWKHYLQHNLTLPPLYSVPLLAKKFNDLPPATLIVCEADPLKDEGKEYAQHLKKAGVEVNLLEIKGAVHAFDFFPCPLSDAFYTKQVELFNQILYPEQ</sequence>